<organism evidence="7 8">
    <name type="scientific">Nonomuraea jabiensis</name>
    <dbReference type="NCBI Taxonomy" id="882448"/>
    <lineage>
        <taxon>Bacteria</taxon>
        <taxon>Bacillati</taxon>
        <taxon>Actinomycetota</taxon>
        <taxon>Actinomycetes</taxon>
        <taxon>Streptosporangiales</taxon>
        <taxon>Streptosporangiaceae</taxon>
        <taxon>Nonomuraea</taxon>
    </lineage>
</organism>
<name>A0A7W9G7C5_9ACTN</name>
<feature type="compositionally biased region" description="Gly residues" evidence="5">
    <location>
        <begin position="76"/>
        <end position="107"/>
    </location>
</feature>
<evidence type="ECO:0000256" key="2">
    <source>
        <dbReference type="ARBA" id="ARBA00022692"/>
    </source>
</evidence>
<keyword evidence="8" id="KW-1185">Reference proteome</keyword>
<comment type="subcellular location">
    <subcellularLocation>
        <location evidence="1">Membrane</location>
        <topology evidence="1">Multi-pass membrane protein</topology>
    </subcellularLocation>
</comment>
<reference evidence="7 8" key="1">
    <citation type="submission" date="2020-08" db="EMBL/GenBank/DDBJ databases">
        <title>Sequencing the genomes of 1000 actinobacteria strains.</title>
        <authorList>
            <person name="Klenk H.-P."/>
        </authorList>
    </citation>
    <scope>NUCLEOTIDE SEQUENCE [LARGE SCALE GENOMIC DNA]</scope>
    <source>
        <strain evidence="7 8">DSM 45507</strain>
    </source>
</reference>
<gene>
    <name evidence="7" type="ORF">HD596_005250</name>
</gene>
<evidence type="ECO:0000313" key="7">
    <source>
        <dbReference type="EMBL" id="MBB5778494.1"/>
    </source>
</evidence>
<sequence>MSQGPPQPPPDDDATRFVPPSSIPPGQGSGPQQPSSYGQPGVYGQQPGSEPHYGQPGYGQQPGSQPGYGQPPYGQPGYGQPGQGQPGYGQPGYGQPGYGQPGYGGQQSQGYGPPPPGYGSAPQPPGYGYGAPGEPYVPGRFGPRPGTDDTTMAMLSHVLGLVVSWVGPLIIYLMKKDESPYVRDQAAEALNFQITMFIGYVVAGFLTIIFIGLLLLPAIWILSLIFHIQAAMATNKGERYRYPFAIRLIT</sequence>
<feature type="region of interest" description="Disordered" evidence="5">
    <location>
        <begin position="1"/>
        <end position="147"/>
    </location>
</feature>
<dbReference type="RefSeq" id="WP_185071914.1">
    <property type="nucleotide sequence ID" value="NZ_JACHMB010000001.1"/>
</dbReference>
<dbReference type="Proteomes" id="UP000579153">
    <property type="component" value="Unassembled WGS sequence"/>
</dbReference>
<evidence type="ECO:0000256" key="3">
    <source>
        <dbReference type="ARBA" id="ARBA00022989"/>
    </source>
</evidence>
<evidence type="ECO:0000256" key="6">
    <source>
        <dbReference type="SAM" id="Phobius"/>
    </source>
</evidence>
<keyword evidence="2 6" id="KW-0812">Transmembrane</keyword>
<keyword evidence="4 6" id="KW-0472">Membrane</keyword>
<feature type="compositionally biased region" description="Low complexity" evidence="5">
    <location>
        <begin position="24"/>
        <end position="72"/>
    </location>
</feature>
<feature type="transmembrane region" description="Helical" evidence="6">
    <location>
        <begin position="154"/>
        <end position="174"/>
    </location>
</feature>
<dbReference type="Pfam" id="PF09685">
    <property type="entry name" value="MamF_MmsF"/>
    <property type="match status" value="1"/>
</dbReference>
<proteinExistence type="predicted"/>
<evidence type="ECO:0000256" key="4">
    <source>
        <dbReference type="ARBA" id="ARBA00023136"/>
    </source>
</evidence>
<feature type="compositionally biased region" description="Pro residues" evidence="5">
    <location>
        <begin position="112"/>
        <end position="125"/>
    </location>
</feature>
<evidence type="ECO:0000256" key="5">
    <source>
        <dbReference type="SAM" id="MobiDB-lite"/>
    </source>
</evidence>
<evidence type="ECO:0000256" key="1">
    <source>
        <dbReference type="ARBA" id="ARBA00004141"/>
    </source>
</evidence>
<keyword evidence="3 6" id="KW-1133">Transmembrane helix</keyword>
<protein>
    <submittedName>
        <fullName evidence="7">Putative Tic20 family protein</fullName>
    </submittedName>
</protein>
<feature type="transmembrane region" description="Helical" evidence="6">
    <location>
        <begin position="194"/>
        <end position="226"/>
    </location>
</feature>
<comment type="caution">
    <text evidence="7">The sequence shown here is derived from an EMBL/GenBank/DDBJ whole genome shotgun (WGS) entry which is preliminary data.</text>
</comment>
<evidence type="ECO:0000313" key="8">
    <source>
        <dbReference type="Proteomes" id="UP000579153"/>
    </source>
</evidence>
<dbReference type="EMBL" id="JACHMB010000001">
    <property type="protein sequence ID" value="MBB5778494.1"/>
    <property type="molecule type" value="Genomic_DNA"/>
</dbReference>
<accession>A0A7W9G7C5</accession>
<dbReference type="InterPro" id="IPR019109">
    <property type="entry name" value="MamF_MmsF"/>
</dbReference>
<dbReference type="AlphaFoldDB" id="A0A7W9G7C5"/>